<protein>
    <recommendedName>
        <fullName evidence="2">Regulator of ribonuclease activity B domain-containing protein</fullName>
    </recommendedName>
</protein>
<dbReference type="InterPro" id="IPR036701">
    <property type="entry name" value="RraB-like_sf"/>
</dbReference>
<sequence>MEKKTAGRGPTRRSSVSRAALWCVAQGRPGSHAGHATSSRYFPPKWHTCVPMISRRADAPPTPEPRDVAPSMRALSPRARLPCRGAVPTRSGSTVSVRTWPSGRPVTAGRTGFSRTHYDHQPGQKYEGCRMWPFRRKKHEQVDLEERSPELGIKYKDLMVMHQLTKAGADLDQPRHVTFYLYAPTLDAAQSIAKEANGAGYGLRPEVGKPSPKYPDSWPVTCETTAVISPDFVRETGNLFDDLAARYQAEYDGWGAAATP</sequence>
<dbReference type="InterPro" id="IPR009671">
    <property type="entry name" value="RraB_dom"/>
</dbReference>
<dbReference type="Gene3D" id="3.30.70.970">
    <property type="entry name" value="RraB-like"/>
    <property type="match status" value="1"/>
</dbReference>
<proteinExistence type="predicted"/>
<dbReference type="EMBL" id="NGFP01000109">
    <property type="protein sequence ID" value="OUC94326.1"/>
    <property type="molecule type" value="Genomic_DNA"/>
</dbReference>
<accession>A0A243RHR5</accession>
<reference evidence="3 4" key="1">
    <citation type="submission" date="2017-05" db="EMBL/GenBank/DDBJ databases">
        <title>Biotechnological potential of actinobacteria isolated from South African environments.</title>
        <authorList>
            <person name="Le Roes-Hill M."/>
            <person name="Prins A."/>
            <person name="Durrell K.A."/>
        </authorList>
    </citation>
    <scope>NUCLEOTIDE SEQUENCE [LARGE SCALE GENOMIC DNA]</scope>
    <source>
        <strain evidence="3">M26</strain>
    </source>
</reference>
<name>A0A243RHR5_9ACTN</name>
<dbReference type="Pfam" id="PF06877">
    <property type="entry name" value="RraB"/>
    <property type="match status" value="1"/>
</dbReference>
<feature type="compositionally biased region" description="Polar residues" evidence="1">
    <location>
        <begin position="90"/>
        <end position="99"/>
    </location>
</feature>
<keyword evidence="4" id="KW-1185">Reference proteome</keyword>
<gene>
    <name evidence="3" type="ORF">CA984_22970</name>
</gene>
<organism evidence="3 4">
    <name type="scientific">Streptosporangium minutum</name>
    <dbReference type="NCBI Taxonomy" id="569862"/>
    <lineage>
        <taxon>Bacteria</taxon>
        <taxon>Bacillati</taxon>
        <taxon>Actinomycetota</taxon>
        <taxon>Actinomycetes</taxon>
        <taxon>Streptosporangiales</taxon>
        <taxon>Streptosporangiaceae</taxon>
        <taxon>Streptosporangium</taxon>
    </lineage>
</organism>
<evidence type="ECO:0000256" key="1">
    <source>
        <dbReference type="SAM" id="MobiDB-lite"/>
    </source>
</evidence>
<evidence type="ECO:0000313" key="4">
    <source>
        <dbReference type="Proteomes" id="UP000194761"/>
    </source>
</evidence>
<feature type="domain" description="Regulator of ribonuclease activity B" evidence="2">
    <location>
        <begin position="160"/>
        <end position="255"/>
    </location>
</feature>
<evidence type="ECO:0000313" key="3">
    <source>
        <dbReference type="EMBL" id="OUC94326.1"/>
    </source>
</evidence>
<dbReference type="SUPFAM" id="SSF89946">
    <property type="entry name" value="Hypothetical protein VC0424"/>
    <property type="match status" value="1"/>
</dbReference>
<dbReference type="AlphaFoldDB" id="A0A243RHR5"/>
<evidence type="ECO:0000259" key="2">
    <source>
        <dbReference type="Pfam" id="PF06877"/>
    </source>
</evidence>
<dbReference type="Proteomes" id="UP000194761">
    <property type="component" value="Unassembled WGS sequence"/>
</dbReference>
<feature type="region of interest" description="Disordered" evidence="1">
    <location>
        <begin position="84"/>
        <end position="121"/>
    </location>
</feature>
<comment type="caution">
    <text evidence="3">The sequence shown here is derived from an EMBL/GenBank/DDBJ whole genome shotgun (WGS) entry which is preliminary data.</text>
</comment>